<keyword evidence="3" id="KW-0614">Plasmid</keyword>
<accession>D3PEL8</accession>
<dbReference type="PANTHER" id="PTHR30121">
    <property type="entry name" value="UNCHARACTERIZED PROTEIN YJGR-RELATED"/>
    <property type="match status" value="1"/>
</dbReference>
<dbReference type="InterPro" id="IPR051162">
    <property type="entry name" value="T4SS_component"/>
</dbReference>
<dbReference type="InterPro" id="IPR027417">
    <property type="entry name" value="P-loop_NTPase"/>
</dbReference>
<dbReference type="AlphaFoldDB" id="D3PEL8"/>
<dbReference type="InterPro" id="IPR043964">
    <property type="entry name" value="P-loop_TraG"/>
</dbReference>
<feature type="domain" description="TraG P-loop" evidence="2">
    <location>
        <begin position="601"/>
        <end position="931"/>
    </location>
</feature>
<proteinExistence type="predicted"/>
<dbReference type="EMBL" id="AP011530">
    <property type="protein sequence ID" value="BAI81660.1"/>
    <property type="molecule type" value="Genomic_DNA"/>
</dbReference>
<dbReference type="Gene3D" id="3.40.50.300">
    <property type="entry name" value="P-loop containing nucleotide triphosphate hydrolases"/>
    <property type="match status" value="1"/>
</dbReference>
<protein>
    <recommendedName>
        <fullName evidence="2">TraG P-loop domain-containing protein</fullName>
    </recommendedName>
</protein>
<organism evidence="3 4">
    <name type="scientific">Deferribacter desulfuricans (strain DSM 14783 / JCM 11476 / NBRC 101012 / SSM1)</name>
    <dbReference type="NCBI Taxonomy" id="639282"/>
    <lineage>
        <taxon>Bacteria</taxon>
        <taxon>Pseudomonadati</taxon>
        <taxon>Deferribacterota</taxon>
        <taxon>Deferribacteres</taxon>
        <taxon>Deferribacterales</taxon>
        <taxon>Deferribacteraceae</taxon>
        <taxon>Deferribacter</taxon>
    </lineage>
</organism>
<gene>
    <name evidence="3" type="ordered locus">DEFDS_P032</name>
</gene>
<sequence>MLDLFNIADIKDFKLDRFVGLDHRDAHSTLGLFFFTDGSIGFALKVKGAYQVIHNLDQLESNYQKIVSFYDKLVFPFSKNTGATYQYIYTPDFDYSDLERKLLNSNFFKTDKEAYESYAKNYGDKIDEIKRALDELNININYGDFDEQEKAQMKKEIAQLRYEYDTLLKNFISSTGFVNYLEKFYNALNLRTVELLRDKIIGKARRHRYYLFVRYYPNYKEFNFSQNDLIEDINLNYFDEDKLLNQTTYQILKNVITHAIAAKSSLPFGGELLDANQTISVLYRFLGLPAMEYNSLTPTTRLFPYKMELLPDKLIVYDVPSPNMPVFDNNGHMINHKLKDKTCDILLKLYSLTSLPDPGQANYMLPTDFLARLKGDYSVTWSIFREDRKETRKRINMNRRTFEFLVDIPFLGKRLFSEEAVEIKRKMFKFAELNTQLGSFGDLFRVATHVTLRKAIPHEHITETYISLKKDNSITINTKAEDVKLNKEYVKIAREDKDIRNIVYKDERVFTIQTDYFRKIGGGVSALEETDSMPEIFFNSAYPFTFRAWDLLERYQPMYSASIGAFLPMYEEPEGMTEPGLIVETYSGIYNLNHFALPGAKNYAVIGATGSGKTFFQVNRNIVGYGKGVRIIFVDRGGALFRAVKFLNGQNIKLRTSYNYEAIKDKLNPFVLAAPDVFERTDDYDEYKQSIREFMVTLLCSICQMENENIAIRYFTELLDDLLFIDFNKNKVISETTGEASAQVTFSDIYNYLLNKRNEPGWSEFLSNDKVLSSIKLFTKGQLYGSLFDGIVRKPLITSPAVAIDFEGLESELVSQISLAIINSYIWNVVLGTGGFIPALSKKFRFTDIALDEVWSTLKSLLGQRVIETGMRTLRKHGAGMGLLTQTAADIGNSPIRDAVVNNIQNLYVLASNEADVINYKEVFGFNDVELEHIKHLKSEFGYYNDIYYKYLGNAYRHLSSFVKLRPLPLTYAIVTSDADDKTVINILQQEFAERCGDSENISYMKAVLLFSKLFPNSVRRYPRYAEIMEKVGNNLNNFVKHVLNEINFRFEEFNLEKELLDINLDVEALLDNS</sequence>
<keyword evidence="1" id="KW-0175">Coiled coil</keyword>
<dbReference type="HOGENOM" id="CLU_287113_0_0_0"/>
<dbReference type="RefSeq" id="WP_013008905.1">
    <property type="nucleotide sequence ID" value="NC_013940.1"/>
</dbReference>
<dbReference type="KEGG" id="ddf:DEFDS_P032"/>
<evidence type="ECO:0000313" key="4">
    <source>
        <dbReference type="Proteomes" id="UP000001520"/>
    </source>
</evidence>
<feature type="coiled-coil region" evidence="1">
    <location>
        <begin position="119"/>
        <end position="170"/>
    </location>
</feature>
<evidence type="ECO:0000256" key="1">
    <source>
        <dbReference type="SAM" id="Coils"/>
    </source>
</evidence>
<evidence type="ECO:0000259" key="2">
    <source>
        <dbReference type="Pfam" id="PF19044"/>
    </source>
</evidence>
<dbReference type="PANTHER" id="PTHR30121:SF6">
    <property type="entry name" value="SLR6007 PROTEIN"/>
    <property type="match status" value="1"/>
</dbReference>
<reference evidence="3 4" key="1">
    <citation type="journal article" date="2010" name="DNA Res.">
        <title>Bacterial lifestyle in a deep-sea hydrothermal vent chimney revealed by the genome sequence of the thermophilic bacterium Deferribacter desulfuricans SSM1.</title>
        <authorList>
            <person name="Takaki Y."/>
            <person name="Shimamura S."/>
            <person name="Nakagawa S."/>
            <person name="Fukuhara Y."/>
            <person name="Horikawa H."/>
            <person name="Ankai A."/>
            <person name="Harada T."/>
            <person name="Hosoyama A."/>
            <person name="Oguchi A."/>
            <person name="Fukui S."/>
            <person name="Fujita N."/>
            <person name="Takami H."/>
            <person name="Takai K."/>
        </authorList>
    </citation>
    <scope>NUCLEOTIDE SEQUENCE [LARGE SCALE GENOMIC DNA]</scope>
    <source>
        <strain evidence="4">DSM 14783 / JCM 11476 / NBRC 101012 / SSM1</strain>
        <plasmid evidence="4">Plasmid megaplasmid pDF308</plasmid>
    </source>
</reference>
<dbReference type="OrthoDB" id="9816422at2"/>
<name>D3PEL8_DEFDS</name>
<dbReference type="eggNOG" id="COG3451">
    <property type="taxonomic scope" value="Bacteria"/>
</dbReference>
<dbReference type="Proteomes" id="UP000001520">
    <property type="component" value="Plasmid megaplasmid pDF308"/>
</dbReference>
<dbReference type="SUPFAM" id="SSF52540">
    <property type="entry name" value="P-loop containing nucleoside triphosphate hydrolases"/>
    <property type="match status" value="1"/>
</dbReference>
<evidence type="ECO:0000313" key="3">
    <source>
        <dbReference type="EMBL" id="BAI81660.1"/>
    </source>
</evidence>
<dbReference type="Gene3D" id="1.10.8.730">
    <property type="match status" value="1"/>
</dbReference>
<dbReference type="Pfam" id="PF19044">
    <property type="entry name" value="P-loop_TraG"/>
    <property type="match status" value="1"/>
</dbReference>
<geneLocation type="plasmid" evidence="3 4">
    <name>megaplasmid pDF308</name>
</geneLocation>
<keyword evidence="4" id="KW-1185">Reference proteome</keyword>